<dbReference type="AlphaFoldDB" id="A0A2M3ZRW2"/>
<evidence type="ECO:0000313" key="2">
    <source>
        <dbReference type="EMBL" id="MBW31180.1"/>
    </source>
</evidence>
<sequence>MLWLCVSLLCSPLLGTCARVLDVFPLTSGCSRSPEDISPSPSLVLSRSISLSPSLCFRAPCALFYNGIALSLYLAGSISISSIRRFLFRFSTLMLACLEARDPSWKELILNILFAKICYYSH</sequence>
<protein>
    <submittedName>
        <fullName evidence="2">Putative secreted peptide</fullName>
    </submittedName>
</protein>
<reference evidence="2" key="1">
    <citation type="submission" date="2018-01" db="EMBL/GenBank/DDBJ databases">
        <title>An insight into the sialome of Amazonian anophelines.</title>
        <authorList>
            <person name="Ribeiro J.M."/>
            <person name="Scarpassa V."/>
            <person name="Calvo E."/>
        </authorList>
    </citation>
    <scope>NUCLEOTIDE SEQUENCE</scope>
    <source>
        <tissue evidence="2">Salivary glands</tissue>
    </source>
</reference>
<accession>A0A2M3ZRW2</accession>
<feature type="chain" id="PRO_5014727413" evidence="1">
    <location>
        <begin position="19"/>
        <end position="122"/>
    </location>
</feature>
<keyword evidence="1" id="KW-0732">Signal</keyword>
<organism evidence="2">
    <name type="scientific">Anopheles braziliensis</name>
    <dbReference type="NCBI Taxonomy" id="58242"/>
    <lineage>
        <taxon>Eukaryota</taxon>
        <taxon>Metazoa</taxon>
        <taxon>Ecdysozoa</taxon>
        <taxon>Arthropoda</taxon>
        <taxon>Hexapoda</taxon>
        <taxon>Insecta</taxon>
        <taxon>Pterygota</taxon>
        <taxon>Neoptera</taxon>
        <taxon>Endopterygota</taxon>
        <taxon>Diptera</taxon>
        <taxon>Nematocera</taxon>
        <taxon>Culicoidea</taxon>
        <taxon>Culicidae</taxon>
        <taxon>Anophelinae</taxon>
        <taxon>Anopheles</taxon>
    </lineage>
</organism>
<evidence type="ECO:0000256" key="1">
    <source>
        <dbReference type="SAM" id="SignalP"/>
    </source>
</evidence>
<name>A0A2M3ZRW2_9DIPT</name>
<dbReference type="EMBL" id="GGFM01010429">
    <property type="protein sequence ID" value="MBW31180.1"/>
    <property type="molecule type" value="Transcribed_RNA"/>
</dbReference>
<feature type="signal peptide" evidence="1">
    <location>
        <begin position="1"/>
        <end position="18"/>
    </location>
</feature>
<proteinExistence type="predicted"/>